<dbReference type="Proteomes" id="UP000325797">
    <property type="component" value="Chromosome"/>
</dbReference>
<reference evidence="13 14" key="1">
    <citation type="submission" date="2019-08" db="EMBL/GenBank/DDBJ databases">
        <title>Hyperibacter terrae gen. nov., sp. nov. and Hyperibacter viscosus sp. nov., two new members in the family Rhodospirillaceae isolated from the rhizosphere of Hypericum perforatum.</title>
        <authorList>
            <person name="Noviana Z."/>
        </authorList>
    </citation>
    <scope>NUCLEOTIDE SEQUENCE [LARGE SCALE GENOMIC DNA]</scope>
    <source>
        <strain evidence="13 14">R5959</strain>
    </source>
</reference>
<keyword evidence="6 10" id="KW-0472">Membrane</keyword>
<evidence type="ECO:0000259" key="12">
    <source>
        <dbReference type="SMART" id="SM00079"/>
    </source>
</evidence>
<evidence type="ECO:0000313" key="14">
    <source>
        <dbReference type="Proteomes" id="UP000325797"/>
    </source>
</evidence>
<dbReference type="KEGG" id="hadh:FRZ61_08780"/>
<dbReference type="SMART" id="SM00079">
    <property type="entry name" value="PBPe"/>
    <property type="match status" value="1"/>
</dbReference>
<name>A0A5J6MTP0_9PROT</name>
<dbReference type="OrthoDB" id="9799090at2"/>
<evidence type="ECO:0000256" key="3">
    <source>
        <dbReference type="ARBA" id="ARBA00022692"/>
    </source>
</evidence>
<accession>A0A5J6MTP0</accession>
<dbReference type="AlphaFoldDB" id="A0A5J6MTP0"/>
<keyword evidence="7" id="KW-0675">Receptor</keyword>
<feature type="transmembrane region" description="Helical" evidence="10">
    <location>
        <begin position="187"/>
        <end position="205"/>
    </location>
</feature>
<sequence>MAPPLEKGIADMPSFARPCFAIFGLLIGLMGHALAQDQPQDIKVLAGIVPPFVMQQDGGPAGFSIDLWNEIATRLSLKTDYEVTSDLDGMADKLRSGEVKAIVTGAYYTTERDREFDFSYPILEAGLQIMVRETGGTGETPLRDVLGLLFSRSAAMWLGVAFLIIIVPAHLVWLLDRGTEDSTSPGRAYWPGILHAMTWATTALVSQVQQMPRQWFARLFGLLWMFAGVVFIALYTAQLTATLTVQQIHGAINGPDDLPGKRVGTIAQSVAADYLASIKAQIQQFSSYDEMFKALQDQKVDALLMPSPSLRYYAAHQGEGLVKLVGPEFRRQDIGFVFPLGDPLRRKVSSTLLALREDGTYERLYQKWFGDDEQ</sequence>
<comment type="subcellular location">
    <subcellularLocation>
        <location evidence="1">Membrane</location>
        <topology evidence="1">Multi-pass membrane protein</topology>
    </subcellularLocation>
</comment>
<evidence type="ECO:0000259" key="11">
    <source>
        <dbReference type="SMART" id="SM00062"/>
    </source>
</evidence>
<evidence type="ECO:0000256" key="6">
    <source>
        <dbReference type="ARBA" id="ARBA00023136"/>
    </source>
</evidence>
<keyword evidence="8" id="KW-0325">Glycoprotein</keyword>
<feature type="transmembrane region" description="Helical" evidence="10">
    <location>
        <begin position="217"/>
        <end position="237"/>
    </location>
</feature>
<evidence type="ECO:0000256" key="5">
    <source>
        <dbReference type="ARBA" id="ARBA00023065"/>
    </source>
</evidence>
<evidence type="ECO:0000313" key="13">
    <source>
        <dbReference type="EMBL" id="QEX20958.1"/>
    </source>
</evidence>
<organism evidence="13 14">
    <name type="scientific">Hypericibacter adhaerens</name>
    <dbReference type="NCBI Taxonomy" id="2602016"/>
    <lineage>
        <taxon>Bacteria</taxon>
        <taxon>Pseudomonadati</taxon>
        <taxon>Pseudomonadota</taxon>
        <taxon>Alphaproteobacteria</taxon>
        <taxon>Rhodospirillales</taxon>
        <taxon>Dongiaceae</taxon>
        <taxon>Hypericibacter</taxon>
    </lineage>
</organism>
<feature type="domain" description="Ionotropic glutamate receptor C-terminal" evidence="12">
    <location>
        <begin position="41"/>
        <end position="371"/>
    </location>
</feature>
<dbReference type="SMART" id="SM00062">
    <property type="entry name" value="PBPb"/>
    <property type="match status" value="1"/>
</dbReference>
<dbReference type="GO" id="GO:0015276">
    <property type="term" value="F:ligand-gated monoatomic ion channel activity"/>
    <property type="evidence" value="ECO:0007669"/>
    <property type="project" value="InterPro"/>
</dbReference>
<keyword evidence="2" id="KW-0813">Transport</keyword>
<evidence type="ECO:0000256" key="8">
    <source>
        <dbReference type="ARBA" id="ARBA00023180"/>
    </source>
</evidence>
<evidence type="ECO:0000256" key="2">
    <source>
        <dbReference type="ARBA" id="ARBA00022448"/>
    </source>
</evidence>
<dbReference type="SUPFAM" id="SSF81324">
    <property type="entry name" value="Voltage-gated potassium channels"/>
    <property type="match status" value="1"/>
</dbReference>
<keyword evidence="4 10" id="KW-1133">Transmembrane helix</keyword>
<dbReference type="SUPFAM" id="SSF53850">
    <property type="entry name" value="Periplasmic binding protein-like II"/>
    <property type="match status" value="1"/>
</dbReference>
<evidence type="ECO:0000256" key="1">
    <source>
        <dbReference type="ARBA" id="ARBA00004141"/>
    </source>
</evidence>
<keyword evidence="14" id="KW-1185">Reference proteome</keyword>
<dbReference type="GO" id="GO:0016020">
    <property type="term" value="C:membrane"/>
    <property type="evidence" value="ECO:0007669"/>
    <property type="project" value="UniProtKB-SubCell"/>
</dbReference>
<gene>
    <name evidence="13" type="ORF">FRZ61_08780</name>
</gene>
<dbReference type="PANTHER" id="PTHR18966">
    <property type="entry name" value="IONOTROPIC GLUTAMATE RECEPTOR"/>
    <property type="match status" value="1"/>
</dbReference>
<protein>
    <recommendedName>
        <fullName evidence="15">Amino acid ABC transporter substrate-binding protein</fullName>
    </recommendedName>
</protein>
<dbReference type="EMBL" id="CP042582">
    <property type="protein sequence ID" value="QEX20958.1"/>
    <property type="molecule type" value="Genomic_DNA"/>
</dbReference>
<evidence type="ECO:0000256" key="7">
    <source>
        <dbReference type="ARBA" id="ARBA00023170"/>
    </source>
</evidence>
<dbReference type="InterPro" id="IPR001320">
    <property type="entry name" value="Iontro_rcpt_C"/>
</dbReference>
<dbReference type="Pfam" id="PF00060">
    <property type="entry name" value="Lig_chan"/>
    <property type="match status" value="1"/>
</dbReference>
<evidence type="ECO:0000256" key="10">
    <source>
        <dbReference type="SAM" id="Phobius"/>
    </source>
</evidence>
<feature type="domain" description="Solute-binding protein family 3/N-terminal" evidence="11">
    <location>
        <begin position="41"/>
        <end position="372"/>
    </location>
</feature>
<keyword evidence="5" id="KW-0406">Ion transport</keyword>
<evidence type="ECO:0000256" key="4">
    <source>
        <dbReference type="ARBA" id="ARBA00022989"/>
    </source>
</evidence>
<evidence type="ECO:0000256" key="9">
    <source>
        <dbReference type="ARBA" id="ARBA00023303"/>
    </source>
</evidence>
<feature type="transmembrane region" description="Helical" evidence="10">
    <location>
        <begin position="15"/>
        <end position="35"/>
    </location>
</feature>
<dbReference type="InterPro" id="IPR001638">
    <property type="entry name" value="Solute-binding_3/MltF_N"/>
</dbReference>
<dbReference type="Gene3D" id="3.40.190.10">
    <property type="entry name" value="Periplasmic binding protein-like II"/>
    <property type="match status" value="3"/>
</dbReference>
<keyword evidence="3 10" id="KW-0812">Transmembrane</keyword>
<dbReference type="Pfam" id="PF00497">
    <property type="entry name" value="SBP_bac_3"/>
    <property type="match status" value="1"/>
</dbReference>
<keyword evidence="9" id="KW-0407">Ion channel</keyword>
<proteinExistence type="predicted"/>
<evidence type="ECO:0008006" key="15">
    <source>
        <dbReference type="Google" id="ProtNLM"/>
    </source>
</evidence>
<dbReference type="InterPro" id="IPR015683">
    <property type="entry name" value="Ionotropic_Glu_rcpt"/>
</dbReference>
<feature type="transmembrane region" description="Helical" evidence="10">
    <location>
        <begin position="154"/>
        <end position="175"/>
    </location>
</feature>